<organism evidence="1">
    <name type="scientific">Anguilla anguilla</name>
    <name type="common">European freshwater eel</name>
    <name type="synonym">Muraena anguilla</name>
    <dbReference type="NCBI Taxonomy" id="7936"/>
    <lineage>
        <taxon>Eukaryota</taxon>
        <taxon>Metazoa</taxon>
        <taxon>Chordata</taxon>
        <taxon>Craniata</taxon>
        <taxon>Vertebrata</taxon>
        <taxon>Euteleostomi</taxon>
        <taxon>Actinopterygii</taxon>
        <taxon>Neopterygii</taxon>
        <taxon>Teleostei</taxon>
        <taxon>Anguilliformes</taxon>
        <taxon>Anguillidae</taxon>
        <taxon>Anguilla</taxon>
    </lineage>
</organism>
<reference evidence="1" key="2">
    <citation type="journal article" date="2015" name="Fish Shellfish Immunol.">
        <title>Early steps in the European eel (Anguilla anguilla)-Vibrio vulnificus interaction in the gills: Role of the RtxA13 toxin.</title>
        <authorList>
            <person name="Callol A."/>
            <person name="Pajuelo D."/>
            <person name="Ebbesson L."/>
            <person name="Teles M."/>
            <person name="MacKenzie S."/>
            <person name="Amaro C."/>
        </authorList>
    </citation>
    <scope>NUCLEOTIDE SEQUENCE</scope>
</reference>
<accession>A0A0E9S5A6</accession>
<dbReference type="EMBL" id="GBXM01072859">
    <property type="protein sequence ID" value="JAH35718.1"/>
    <property type="molecule type" value="Transcribed_RNA"/>
</dbReference>
<protein>
    <submittedName>
        <fullName evidence="1">Uncharacterized protein</fullName>
    </submittedName>
</protein>
<reference evidence="1" key="1">
    <citation type="submission" date="2014-11" db="EMBL/GenBank/DDBJ databases">
        <authorList>
            <person name="Amaro Gonzalez C."/>
        </authorList>
    </citation>
    <scope>NUCLEOTIDE SEQUENCE</scope>
</reference>
<proteinExistence type="predicted"/>
<evidence type="ECO:0000313" key="1">
    <source>
        <dbReference type="EMBL" id="JAH35718.1"/>
    </source>
</evidence>
<sequence>MINIFLAILANAVLYIIAQMH</sequence>
<name>A0A0E9S5A6_ANGAN</name>
<dbReference type="AlphaFoldDB" id="A0A0E9S5A6"/>